<name>A0A165WUS3_9AGAM</name>
<proteinExistence type="predicted"/>
<gene>
    <name evidence="1" type="ORF">FIBSPDRAFT_271443</name>
</gene>
<evidence type="ECO:0000313" key="1">
    <source>
        <dbReference type="EMBL" id="KZP07933.1"/>
    </source>
</evidence>
<accession>A0A165WUS3</accession>
<dbReference type="AlphaFoldDB" id="A0A165WUS3"/>
<keyword evidence="2" id="KW-1185">Reference proteome</keyword>
<protein>
    <submittedName>
        <fullName evidence="1">Uncharacterized protein</fullName>
    </submittedName>
</protein>
<organism evidence="1 2">
    <name type="scientific">Athelia psychrophila</name>
    <dbReference type="NCBI Taxonomy" id="1759441"/>
    <lineage>
        <taxon>Eukaryota</taxon>
        <taxon>Fungi</taxon>
        <taxon>Dikarya</taxon>
        <taxon>Basidiomycota</taxon>
        <taxon>Agaricomycotina</taxon>
        <taxon>Agaricomycetes</taxon>
        <taxon>Agaricomycetidae</taxon>
        <taxon>Atheliales</taxon>
        <taxon>Atheliaceae</taxon>
        <taxon>Athelia</taxon>
    </lineage>
</organism>
<evidence type="ECO:0000313" key="2">
    <source>
        <dbReference type="Proteomes" id="UP000076532"/>
    </source>
</evidence>
<reference evidence="1 2" key="1">
    <citation type="journal article" date="2016" name="Mol. Biol. Evol.">
        <title>Comparative Genomics of Early-Diverging Mushroom-Forming Fungi Provides Insights into the Origins of Lignocellulose Decay Capabilities.</title>
        <authorList>
            <person name="Nagy L.G."/>
            <person name="Riley R."/>
            <person name="Tritt A."/>
            <person name="Adam C."/>
            <person name="Daum C."/>
            <person name="Floudas D."/>
            <person name="Sun H."/>
            <person name="Yadav J.S."/>
            <person name="Pangilinan J."/>
            <person name="Larsson K.H."/>
            <person name="Matsuura K."/>
            <person name="Barry K."/>
            <person name="Labutti K."/>
            <person name="Kuo R."/>
            <person name="Ohm R.A."/>
            <person name="Bhattacharya S.S."/>
            <person name="Shirouzu T."/>
            <person name="Yoshinaga Y."/>
            <person name="Martin F.M."/>
            <person name="Grigoriev I.V."/>
            <person name="Hibbett D.S."/>
        </authorList>
    </citation>
    <scope>NUCLEOTIDE SEQUENCE [LARGE SCALE GENOMIC DNA]</scope>
    <source>
        <strain evidence="1 2">CBS 109695</strain>
    </source>
</reference>
<dbReference type="EMBL" id="KV417735">
    <property type="protein sequence ID" value="KZP07933.1"/>
    <property type="molecule type" value="Genomic_DNA"/>
</dbReference>
<sequence length="55" mass="6283">MSPYTTMIGLQTALILILLTSKQILLHKHQNRAWLSGWFSWIPDPHDKGPKLAKS</sequence>
<dbReference type="Proteomes" id="UP000076532">
    <property type="component" value="Unassembled WGS sequence"/>
</dbReference>